<name>A0A501WBG5_9RHOB</name>
<dbReference type="EMBL" id="VFRP01000073">
    <property type="protein sequence ID" value="TPE44157.1"/>
    <property type="molecule type" value="Genomic_DNA"/>
</dbReference>
<reference evidence="1 2" key="1">
    <citation type="submission" date="2019-06" db="EMBL/GenBank/DDBJ databases">
        <title>A novel bacterium of genus Amaricoccus, isolated from marine sediment.</title>
        <authorList>
            <person name="Huang H."/>
            <person name="Mo K."/>
            <person name="Hu Y."/>
        </authorList>
    </citation>
    <scope>NUCLEOTIDE SEQUENCE [LARGE SCALE GENOMIC DNA]</scope>
    <source>
        <strain evidence="1 2">HB172011</strain>
    </source>
</reference>
<dbReference type="InterPro" id="IPR044855">
    <property type="entry name" value="CoA-Trfase_III_dom3_sf"/>
</dbReference>
<dbReference type="Pfam" id="PF02515">
    <property type="entry name" value="CoA_transf_3"/>
    <property type="match status" value="1"/>
</dbReference>
<dbReference type="InterPro" id="IPR003673">
    <property type="entry name" value="CoA-Trfase_fam_III"/>
</dbReference>
<dbReference type="InterPro" id="IPR050509">
    <property type="entry name" value="CoA-transferase_III"/>
</dbReference>
<dbReference type="PANTHER" id="PTHR48228">
    <property type="entry name" value="SUCCINYL-COA--D-CITRAMALATE COA-TRANSFERASE"/>
    <property type="match status" value="1"/>
</dbReference>
<organism evidence="1 2">
    <name type="scientific">Amaricoccus solimangrovi</name>
    <dbReference type="NCBI Taxonomy" id="2589815"/>
    <lineage>
        <taxon>Bacteria</taxon>
        <taxon>Pseudomonadati</taxon>
        <taxon>Pseudomonadota</taxon>
        <taxon>Alphaproteobacteria</taxon>
        <taxon>Rhodobacterales</taxon>
        <taxon>Paracoccaceae</taxon>
        <taxon>Amaricoccus</taxon>
    </lineage>
</organism>
<dbReference type="AlphaFoldDB" id="A0A501WBG5"/>
<evidence type="ECO:0000313" key="1">
    <source>
        <dbReference type="EMBL" id="TPE44157.1"/>
    </source>
</evidence>
<dbReference type="Gene3D" id="3.40.50.10540">
    <property type="entry name" value="Crotonobetainyl-coa:carnitine coa-transferase, domain 1"/>
    <property type="match status" value="1"/>
</dbReference>
<keyword evidence="2" id="KW-1185">Reference proteome</keyword>
<comment type="caution">
    <text evidence="1">The sequence shown here is derived from an EMBL/GenBank/DDBJ whole genome shotgun (WGS) entry which is preliminary data.</text>
</comment>
<dbReference type="RefSeq" id="WP_181164734.1">
    <property type="nucleotide sequence ID" value="NZ_VFRP01000073.1"/>
</dbReference>
<sequence>SLARINPEAIFCQLDCFGGARRGPRSDYLGYDDLVQATTGIMPRFGGSIETPEEHAHVGTIDVMCGFGAATAVAAALYQKHRTGRIGRARTSLCALSGLAQMPFCYDYPNRPAFDEPSGPRAMGTDALHHLYRARDRWLMLAATEADLPRFARVPGLEGLAASSEHERGCLLASAIGTATAEDWVSRFRAADIGAAVCDSIETIRAANCRREDGTPGIDRGSYAFSAYPDHPSGHRVTQLDPYAVRPSIGRVCALAPAEKYGASTRSVLAAAGYSESEIDRLREKGAISESWSGEYLPS</sequence>
<dbReference type="GO" id="GO:0003824">
    <property type="term" value="F:catalytic activity"/>
    <property type="evidence" value="ECO:0007669"/>
    <property type="project" value="InterPro"/>
</dbReference>
<accession>A0A501WBG5</accession>
<dbReference type="PANTHER" id="PTHR48228:SF2">
    <property type="entry name" value="E-CINNAMOYL-COA:R-PHENYLLACTATE COA TRANSFERASE LARGE SUBUNIT"/>
    <property type="match status" value="1"/>
</dbReference>
<dbReference type="SUPFAM" id="SSF89796">
    <property type="entry name" value="CoA-transferase family III (CaiB/BaiF)"/>
    <property type="match status" value="1"/>
</dbReference>
<dbReference type="Gene3D" id="3.30.1540.10">
    <property type="entry name" value="formyl-coa transferase, domain 3"/>
    <property type="match status" value="1"/>
</dbReference>
<gene>
    <name evidence="1" type="ORF">FJM51_23100</name>
</gene>
<protein>
    <submittedName>
        <fullName evidence="1">Carnitine dehydratase</fullName>
    </submittedName>
</protein>
<evidence type="ECO:0000313" key="2">
    <source>
        <dbReference type="Proteomes" id="UP000319255"/>
    </source>
</evidence>
<proteinExistence type="predicted"/>
<dbReference type="InterPro" id="IPR023606">
    <property type="entry name" value="CoA-Trfase_III_dom_1_sf"/>
</dbReference>
<dbReference type="Proteomes" id="UP000319255">
    <property type="component" value="Unassembled WGS sequence"/>
</dbReference>
<feature type="non-terminal residue" evidence="1">
    <location>
        <position position="1"/>
    </location>
</feature>